<proteinExistence type="predicted"/>
<dbReference type="AlphaFoldDB" id="A0A6A6TNR4"/>
<reference evidence="2" key="1">
    <citation type="journal article" date="2020" name="Stud. Mycol.">
        <title>101 Dothideomycetes genomes: a test case for predicting lifestyles and emergence of pathogens.</title>
        <authorList>
            <person name="Haridas S."/>
            <person name="Albert R."/>
            <person name="Binder M."/>
            <person name="Bloem J."/>
            <person name="Labutti K."/>
            <person name="Salamov A."/>
            <person name="Andreopoulos B."/>
            <person name="Baker S."/>
            <person name="Barry K."/>
            <person name="Bills G."/>
            <person name="Bluhm B."/>
            <person name="Cannon C."/>
            <person name="Castanera R."/>
            <person name="Culley D."/>
            <person name="Daum C."/>
            <person name="Ezra D."/>
            <person name="Gonzalez J."/>
            <person name="Henrissat B."/>
            <person name="Kuo A."/>
            <person name="Liang C."/>
            <person name="Lipzen A."/>
            <person name="Lutzoni F."/>
            <person name="Magnuson J."/>
            <person name="Mondo S."/>
            <person name="Nolan M."/>
            <person name="Ohm R."/>
            <person name="Pangilinan J."/>
            <person name="Park H.-J."/>
            <person name="Ramirez L."/>
            <person name="Alfaro M."/>
            <person name="Sun H."/>
            <person name="Tritt A."/>
            <person name="Yoshinaga Y."/>
            <person name="Zwiers L.-H."/>
            <person name="Turgeon B."/>
            <person name="Goodwin S."/>
            <person name="Spatafora J."/>
            <person name="Crous P."/>
            <person name="Grigoriev I."/>
        </authorList>
    </citation>
    <scope>NUCLEOTIDE SEQUENCE</scope>
    <source>
        <strain evidence="2">CBS 122681</strain>
    </source>
</reference>
<sequence>MPIMHAITRQARNSGLGQCDYFCRCGHGFLRINTIADIESHLRGCPQAIPCGMTSITHLLLQNPATSSSANLAPSASLAPRTERRSPTVVCRYCGNTFSREEMFHHQHYIACKWAHMRAEQAGASQCPDCDRFFIRGTLLLRHLKEKGNEACWKKWESCVQKSDRGPVDPLGAELKGSLKTKEEGKAVNEKGKGQKRSSKEKAYPRKIVQRRKKIDAEPISGSLEARNAPTAMKNPASDTGEGYRNTWTFDSQQVHMADLLPSQLRKPLEPIREEENDG</sequence>
<gene>
    <name evidence="2" type="ORF">K491DRAFT_504518</name>
</gene>
<keyword evidence="3" id="KW-1185">Reference proteome</keyword>
<evidence type="ECO:0000313" key="3">
    <source>
        <dbReference type="Proteomes" id="UP000799324"/>
    </source>
</evidence>
<feature type="region of interest" description="Disordered" evidence="1">
    <location>
        <begin position="170"/>
        <end position="246"/>
    </location>
</feature>
<feature type="compositionally biased region" description="Basic and acidic residues" evidence="1">
    <location>
        <begin position="180"/>
        <end position="204"/>
    </location>
</feature>
<protein>
    <submittedName>
        <fullName evidence="2">Uncharacterized protein</fullName>
    </submittedName>
</protein>
<name>A0A6A6TNR4_9PLEO</name>
<dbReference type="EMBL" id="MU004296">
    <property type="protein sequence ID" value="KAF2660971.1"/>
    <property type="molecule type" value="Genomic_DNA"/>
</dbReference>
<evidence type="ECO:0000256" key="1">
    <source>
        <dbReference type="SAM" id="MobiDB-lite"/>
    </source>
</evidence>
<dbReference type="Proteomes" id="UP000799324">
    <property type="component" value="Unassembled WGS sequence"/>
</dbReference>
<evidence type="ECO:0000313" key="2">
    <source>
        <dbReference type="EMBL" id="KAF2660971.1"/>
    </source>
</evidence>
<organism evidence="2 3">
    <name type="scientific">Lophiostoma macrostomum CBS 122681</name>
    <dbReference type="NCBI Taxonomy" id="1314788"/>
    <lineage>
        <taxon>Eukaryota</taxon>
        <taxon>Fungi</taxon>
        <taxon>Dikarya</taxon>
        <taxon>Ascomycota</taxon>
        <taxon>Pezizomycotina</taxon>
        <taxon>Dothideomycetes</taxon>
        <taxon>Pleosporomycetidae</taxon>
        <taxon>Pleosporales</taxon>
        <taxon>Lophiostomataceae</taxon>
        <taxon>Lophiostoma</taxon>
    </lineage>
</organism>
<accession>A0A6A6TNR4</accession>